<evidence type="ECO:0000256" key="1">
    <source>
        <dbReference type="ARBA" id="ARBA00022603"/>
    </source>
</evidence>
<dbReference type="GO" id="GO:0032259">
    <property type="term" value="P:methylation"/>
    <property type="evidence" value="ECO:0007669"/>
    <property type="project" value="UniProtKB-KW"/>
</dbReference>
<dbReference type="AlphaFoldDB" id="A0A4D6MZ09"/>
<accession>A0A4D6MZ09</accession>
<keyword evidence="3" id="KW-0949">S-adenosyl-L-methionine</keyword>
<evidence type="ECO:0000256" key="2">
    <source>
        <dbReference type="ARBA" id="ARBA00022679"/>
    </source>
</evidence>
<gene>
    <name evidence="4" type="ORF">DEO72_LG9g911</name>
</gene>
<name>A0A4D6MZ09_VIGUN</name>
<dbReference type="EMBL" id="CP039353">
    <property type="protein sequence ID" value="QCE05902.1"/>
    <property type="molecule type" value="Genomic_DNA"/>
</dbReference>
<dbReference type="PROSITE" id="PS00094">
    <property type="entry name" value="C5_MTASE_1"/>
    <property type="match status" value="1"/>
</dbReference>
<evidence type="ECO:0000313" key="4">
    <source>
        <dbReference type="EMBL" id="QCE05902.1"/>
    </source>
</evidence>
<reference evidence="4 5" key="1">
    <citation type="submission" date="2019-04" db="EMBL/GenBank/DDBJ databases">
        <title>An improved genome assembly and genetic linkage map for asparagus bean, Vigna unguiculata ssp. sesquipedialis.</title>
        <authorList>
            <person name="Xia Q."/>
            <person name="Zhang R."/>
            <person name="Dong Y."/>
        </authorList>
    </citation>
    <scope>NUCLEOTIDE SEQUENCE [LARGE SCALE GENOMIC DNA]</scope>
    <source>
        <tissue evidence="4">Leaf</tissue>
    </source>
</reference>
<evidence type="ECO:0000313" key="5">
    <source>
        <dbReference type="Proteomes" id="UP000501690"/>
    </source>
</evidence>
<keyword evidence="1 4" id="KW-0489">Methyltransferase</keyword>
<evidence type="ECO:0000256" key="3">
    <source>
        <dbReference type="ARBA" id="ARBA00022691"/>
    </source>
</evidence>
<protein>
    <submittedName>
        <fullName evidence="4">DNA methylase</fullName>
    </submittedName>
</protein>
<sequence length="76" mass="8487">MTHNTTDTVGNLIFNDVDVLQELQTPNNMLHNYPMAEVMWIMSQFKNGIPCSTISKAEIVAGGINCFVVEAKWVKS</sequence>
<dbReference type="Proteomes" id="UP000501690">
    <property type="component" value="Linkage Group LG9"/>
</dbReference>
<organism evidence="4 5">
    <name type="scientific">Vigna unguiculata</name>
    <name type="common">Cowpea</name>
    <dbReference type="NCBI Taxonomy" id="3917"/>
    <lineage>
        <taxon>Eukaryota</taxon>
        <taxon>Viridiplantae</taxon>
        <taxon>Streptophyta</taxon>
        <taxon>Embryophyta</taxon>
        <taxon>Tracheophyta</taxon>
        <taxon>Spermatophyta</taxon>
        <taxon>Magnoliopsida</taxon>
        <taxon>eudicotyledons</taxon>
        <taxon>Gunneridae</taxon>
        <taxon>Pentapetalae</taxon>
        <taxon>rosids</taxon>
        <taxon>fabids</taxon>
        <taxon>Fabales</taxon>
        <taxon>Fabaceae</taxon>
        <taxon>Papilionoideae</taxon>
        <taxon>50 kb inversion clade</taxon>
        <taxon>NPAAA clade</taxon>
        <taxon>indigoferoid/millettioid clade</taxon>
        <taxon>Phaseoleae</taxon>
        <taxon>Vigna</taxon>
    </lineage>
</organism>
<dbReference type="InterPro" id="IPR018117">
    <property type="entry name" value="C5_DNA_meth_AS"/>
</dbReference>
<dbReference type="GO" id="GO:0008168">
    <property type="term" value="F:methyltransferase activity"/>
    <property type="evidence" value="ECO:0007669"/>
    <property type="project" value="UniProtKB-KW"/>
</dbReference>
<keyword evidence="5" id="KW-1185">Reference proteome</keyword>
<keyword evidence="2" id="KW-0808">Transferase</keyword>
<proteinExistence type="predicted"/>